<evidence type="ECO:0000256" key="3">
    <source>
        <dbReference type="ARBA" id="ARBA00022989"/>
    </source>
</evidence>
<dbReference type="InterPro" id="IPR050618">
    <property type="entry name" value="Ubq-SigPath_Reg"/>
</dbReference>
<feature type="region of interest" description="Disordered" evidence="5">
    <location>
        <begin position="1"/>
        <end position="30"/>
    </location>
</feature>
<evidence type="ECO:0000313" key="9">
    <source>
        <dbReference type="Proteomes" id="UP001153365"/>
    </source>
</evidence>
<evidence type="ECO:0000256" key="5">
    <source>
        <dbReference type="SAM" id="MobiDB-lite"/>
    </source>
</evidence>
<dbReference type="PROSITE" id="PS50188">
    <property type="entry name" value="B302_SPRY"/>
    <property type="match status" value="1"/>
</dbReference>
<evidence type="ECO:0000256" key="4">
    <source>
        <dbReference type="ARBA" id="ARBA00023136"/>
    </source>
</evidence>
<feature type="domain" description="B30.2/SPRY" evidence="7">
    <location>
        <begin position="182"/>
        <end position="377"/>
    </location>
</feature>
<dbReference type="Proteomes" id="UP001153365">
    <property type="component" value="Unassembled WGS sequence"/>
</dbReference>
<comment type="caution">
    <text evidence="8">The sequence shown here is derived from an EMBL/GenBank/DDBJ whole genome shotgun (WGS) entry which is preliminary data.</text>
</comment>
<dbReference type="EMBL" id="CALTRL010000095">
    <property type="protein sequence ID" value="CAH7666304.1"/>
    <property type="molecule type" value="Genomic_DNA"/>
</dbReference>
<keyword evidence="9" id="KW-1185">Reference proteome</keyword>
<evidence type="ECO:0000256" key="2">
    <source>
        <dbReference type="ARBA" id="ARBA00022692"/>
    </source>
</evidence>
<feature type="region of interest" description="Disordered" evidence="5">
    <location>
        <begin position="417"/>
        <end position="596"/>
    </location>
</feature>
<reference evidence="8" key="1">
    <citation type="submission" date="2022-06" db="EMBL/GenBank/DDBJ databases">
        <authorList>
            <consortium name="SYNGENTA / RWTH Aachen University"/>
        </authorList>
    </citation>
    <scope>NUCLEOTIDE SEQUENCE</scope>
</reference>
<dbReference type="Pfam" id="PF00622">
    <property type="entry name" value="SPRY"/>
    <property type="match status" value="1"/>
</dbReference>
<gene>
    <name evidence="8" type="ORF">PPACK8108_LOCUS649</name>
</gene>
<dbReference type="InterPro" id="IPR003877">
    <property type="entry name" value="SPRY_dom"/>
</dbReference>
<proteinExistence type="predicted"/>
<dbReference type="PANTHER" id="PTHR12864">
    <property type="entry name" value="RAN BINDING PROTEIN 9-RELATED"/>
    <property type="match status" value="1"/>
</dbReference>
<dbReference type="CDD" id="cd12910">
    <property type="entry name" value="SPRY_SSH4_like"/>
    <property type="match status" value="1"/>
</dbReference>
<keyword evidence="4 6" id="KW-0472">Membrane</keyword>
<dbReference type="SMART" id="SM00449">
    <property type="entry name" value="SPRY"/>
    <property type="match status" value="1"/>
</dbReference>
<feature type="compositionally biased region" description="Polar residues" evidence="5">
    <location>
        <begin position="471"/>
        <end position="484"/>
    </location>
</feature>
<feature type="compositionally biased region" description="Low complexity" evidence="5">
    <location>
        <begin position="660"/>
        <end position="669"/>
    </location>
</feature>
<feature type="compositionally biased region" description="Polar residues" evidence="5">
    <location>
        <begin position="1"/>
        <end position="10"/>
    </location>
</feature>
<keyword evidence="2 6" id="KW-0812">Transmembrane</keyword>
<dbReference type="SUPFAM" id="SSF49899">
    <property type="entry name" value="Concanavalin A-like lectins/glucanases"/>
    <property type="match status" value="1"/>
</dbReference>
<feature type="region of interest" description="Disordered" evidence="5">
    <location>
        <begin position="648"/>
        <end position="679"/>
    </location>
</feature>
<accession>A0AAV0AE05</accession>
<evidence type="ECO:0000259" key="7">
    <source>
        <dbReference type="PROSITE" id="PS50188"/>
    </source>
</evidence>
<dbReference type="AlphaFoldDB" id="A0AAV0AE05"/>
<organism evidence="8 9">
    <name type="scientific">Phakopsora pachyrhizi</name>
    <name type="common">Asian soybean rust disease fungus</name>
    <dbReference type="NCBI Taxonomy" id="170000"/>
    <lineage>
        <taxon>Eukaryota</taxon>
        <taxon>Fungi</taxon>
        <taxon>Dikarya</taxon>
        <taxon>Basidiomycota</taxon>
        <taxon>Pucciniomycotina</taxon>
        <taxon>Pucciniomycetes</taxon>
        <taxon>Pucciniales</taxon>
        <taxon>Phakopsoraceae</taxon>
        <taxon>Phakopsora</taxon>
    </lineage>
</organism>
<dbReference type="Gene3D" id="2.60.120.920">
    <property type="match status" value="1"/>
</dbReference>
<sequence>MNLLTSGSRSETLESETHPSHHQSIISQLKQTHSEDYHQNQLQQLPPLSSQRYYYSSTPSSSLYSSEPNSDSSLTLLLPLLVLLSSLLFVLLIFLIFLIYLRRRSNNQQPSVTNNQLHLHSHRSIRLRDQDGPIDLSPNHDDRFDSNTIRNLESNWLEDRSESARIGYHRAQMFEAQYPPNSQPTDITLTQFLSIQEKGVSAWAFEPDYYLNPSLPILVQSRTEIHFMNDGFGMSEAEGGGVCVQSNLPLPKMNEVYYFECKMYDKPESSEIAIGLATKPYPSFRLPGWNRLSIGYFSSDGFKSHNYPFTATSYGPPLREGDVLGVGYRPRTGSVFFTRNGRKLEDAYVGLNRFNVFPTIGATGPAVVHVNLGQAGFVFIEANVKKWGLAPSSGTLAPPPAYGHQLGSILLVSAPSNSLESQQNSSSNSNHQSLFNNQQSHQQRQLPLTSSSPSSPVNTIRPSSSQRRSRNQLLGYTNLNTDLTDQPLPHNPPTPRPLDISLEQMNNKRRSQEPQSHQLEEESLEEEFEASDHRQEEEEEEEDEVYDKRNGQSDENDENIEGIGGRRSRSGCSRVGGPSSRLMEVGSSNEEARPPRYAPVDPYKYAAGVAEVMLHDQLQGSSHHAQIFGTIDHNQSHSLNHNQNLSHHLRHHHHHHHQHQQSSLSNQQQENGDGGYQGF</sequence>
<feature type="transmembrane region" description="Helical" evidence="6">
    <location>
        <begin position="76"/>
        <end position="101"/>
    </location>
</feature>
<name>A0AAV0AE05_PHAPC</name>
<evidence type="ECO:0000313" key="8">
    <source>
        <dbReference type="EMBL" id="CAH7666304.1"/>
    </source>
</evidence>
<protein>
    <submittedName>
        <fullName evidence="8">Concanavalin A-like lectin/glucanase domain-containing protein</fullName>
    </submittedName>
</protein>
<comment type="subcellular location">
    <subcellularLocation>
        <location evidence="1">Membrane</location>
        <topology evidence="1">Single-pass membrane protein</topology>
    </subcellularLocation>
</comment>
<feature type="compositionally biased region" description="Low complexity" evidence="5">
    <location>
        <begin position="417"/>
        <end position="443"/>
    </location>
</feature>
<feature type="compositionally biased region" description="Low complexity" evidence="5">
    <location>
        <begin position="570"/>
        <end position="581"/>
    </location>
</feature>
<dbReference type="InterPro" id="IPR043136">
    <property type="entry name" value="B30.2/SPRY_sf"/>
</dbReference>
<evidence type="ECO:0000256" key="6">
    <source>
        <dbReference type="SAM" id="Phobius"/>
    </source>
</evidence>
<dbReference type="InterPro" id="IPR035780">
    <property type="entry name" value="SPRY_Ssh4-like"/>
</dbReference>
<dbReference type="InterPro" id="IPR001870">
    <property type="entry name" value="B30.2/SPRY"/>
</dbReference>
<feature type="compositionally biased region" description="Low complexity" evidence="5">
    <location>
        <begin position="450"/>
        <end position="466"/>
    </location>
</feature>
<feature type="compositionally biased region" description="Basic residues" evidence="5">
    <location>
        <begin position="648"/>
        <end position="659"/>
    </location>
</feature>
<dbReference type="InterPro" id="IPR013320">
    <property type="entry name" value="ConA-like_dom_sf"/>
</dbReference>
<keyword evidence="3 6" id="KW-1133">Transmembrane helix</keyword>
<dbReference type="GO" id="GO:0016020">
    <property type="term" value="C:membrane"/>
    <property type="evidence" value="ECO:0007669"/>
    <property type="project" value="UniProtKB-SubCell"/>
</dbReference>
<evidence type="ECO:0000256" key="1">
    <source>
        <dbReference type="ARBA" id="ARBA00004167"/>
    </source>
</evidence>